<dbReference type="NCBIfam" id="TIGR04366">
    <property type="entry name" value="cupin_WbuC"/>
    <property type="match status" value="1"/>
</dbReference>
<keyword evidence="3" id="KW-1185">Reference proteome</keyword>
<organism evidence="2 3">
    <name type="scientific">Silvimonas terrae</name>
    <dbReference type="NCBI Taxonomy" id="300266"/>
    <lineage>
        <taxon>Bacteria</taxon>
        <taxon>Pseudomonadati</taxon>
        <taxon>Pseudomonadota</taxon>
        <taxon>Betaproteobacteria</taxon>
        <taxon>Neisseriales</taxon>
        <taxon>Chitinibacteraceae</taxon>
        <taxon>Silvimonas</taxon>
    </lineage>
</organism>
<evidence type="ECO:0000313" key="2">
    <source>
        <dbReference type="EMBL" id="MBB5193453.1"/>
    </source>
</evidence>
<protein>
    <submittedName>
        <fullName evidence="2">Cupin fold WbuC family metalloprotein</fullName>
    </submittedName>
</protein>
<name>A0A840RMQ8_9NEIS</name>
<comment type="caution">
    <text evidence="2">The sequence shown here is derived from an EMBL/GenBank/DDBJ whole genome shotgun (WGS) entry which is preliminary data.</text>
</comment>
<dbReference type="InterPro" id="IPR046058">
    <property type="entry name" value="WbuC_cupin"/>
</dbReference>
<dbReference type="InterPro" id="IPR027565">
    <property type="entry name" value="Cupin_WbuC"/>
</dbReference>
<sequence>MSDVLLIDQNMLGQLAAEAASAPRLRKNRNFHQSNEDLCHRMLNALQPGTYVQPHRHLDAVKEETILVLSGRFGCLVFDDNGKVVQACELSAGGAAMGINIKPGTFHSIVALAPNSVFFESKQGPYTPIAEAEKAAWAPAEGAPECAAYLTFMLSHFA</sequence>
<evidence type="ECO:0000259" key="1">
    <source>
        <dbReference type="Pfam" id="PF19480"/>
    </source>
</evidence>
<dbReference type="Proteomes" id="UP000543030">
    <property type="component" value="Unassembled WGS sequence"/>
</dbReference>
<dbReference type="RefSeq" id="WP_184103092.1">
    <property type="nucleotide sequence ID" value="NZ_JACHHN010000011.1"/>
</dbReference>
<gene>
    <name evidence="2" type="ORF">HNQ50_004210</name>
</gene>
<reference evidence="2 3" key="1">
    <citation type="submission" date="2020-08" db="EMBL/GenBank/DDBJ databases">
        <title>Genomic Encyclopedia of Type Strains, Phase IV (KMG-IV): sequencing the most valuable type-strain genomes for metagenomic binning, comparative biology and taxonomic classification.</title>
        <authorList>
            <person name="Goeker M."/>
        </authorList>
    </citation>
    <scope>NUCLEOTIDE SEQUENCE [LARGE SCALE GENOMIC DNA]</scope>
    <source>
        <strain evidence="2 3">DSM 18233</strain>
    </source>
</reference>
<proteinExistence type="predicted"/>
<dbReference type="CDD" id="cd07005">
    <property type="entry name" value="cupin_WbuC-like"/>
    <property type="match status" value="1"/>
</dbReference>
<feature type="domain" description="Cupin fold metalloprotein WbuC cupin" evidence="1">
    <location>
        <begin position="7"/>
        <end position="90"/>
    </location>
</feature>
<dbReference type="AlphaFoldDB" id="A0A840RMQ8"/>
<dbReference type="Gene3D" id="2.60.120.10">
    <property type="entry name" value="Jelly Rolls"/>
    <property type="match status" value="1"/>
</dbReference>
<dbReference type="SUPFAM" id="SSF51182">
    <property type="entry name" value="RmlC-like cupins"/>
    <property type="match status" value="1"/>
</dbReference>
<dbReference type="InterPro" id="IPR014710">
    <property type="entry name" value="RmlC-like_jellyroll"/>
</dbReference>
<dbReference type="EMBL" id="JACHHN010000011">
    <property type="protein sequence ID" value="MBB5193453.1"/>
    <property type="molecule type" value="Genomic_DNA"/>
</dbReference>
<accession>A0A840RMQ8</accession>
<evidence type="ECO:0000313" key="3">
    <source>
        <dbReference type="Proteomes" id="UP000543030"/>
    </source>
</evidence>
<dbReference type="InterPro" id="IPR011051">
    <property type="entry name" value="RmlC_Cupin_sf"/>
</dbReference>
<dbReference type="Pfam" id="PF19480">
    <property type="entry name" value="DUF6016"/>
    <property type="match status" value="1"/>
</dbReference>